<dbReference type="InterPro" id="IPR025622">
    <property type="entry name" value="YqzE"/>
</dbReference>
<evidence type="ECO:0008006" key="3">
    <source>
        <dbReference type="Google" id="ProtNLM"/>
    </source>
</evidence>
<evidence type="ECO:0000313" key="1">
    <source>
        <dbReference type="EMBL" id="UOQ95589.1"/>
    </source>
</evidence>
<dbReference type="Pfam" id="PF14038">
    <property type="entry name" value="YqzE"/>
    <property type="match status" value="1"/>
</dbReference>
<name>A0ABY4H5F7_9BACI</name>
<gene>
    <name evidence="1" type="ORF">MUO14_01600</name>
</gene>
<accession>A0ABY4H5F7</accession>
<dbReference type="Proteomes" id="UP000831880">
    <property type="component" value="Chromosome"/>
</dbReference>
<reference evidence="1 2" key="1">
    <citation type="submission" date="2022-04" db="EMBL/GenBank/DDBJ databases">
        <title>Halobacillus sp. isolated from saltern.</title>
        <authorList>
            <person name="Won M."/>
            <person name="Lee C.-M."/>
            <person name="Woen H.-Y."/>
            <person name="Kwon S.-W."/>
        </authorList>
    </citation>
    <scope>NUCLEOTIDE SEQUENCE [LARGE SCALE GENOMIC DNA]</scope>
    <source>
        <strain evidence="1 2">SSTM10-2</strain>
    </source>
</reference>
<proteinExistence type="predicted"/>
<sequence length="41" mass="5051">MSKQEKLDRRVERPSKRSSSYWFGILPFALKVMKRKWQKHS</sequence>
<protein>
    <recommendedName>
        <fullName evidence="3">YqzE family protein</fullName>
    </recommendedName>
</protein>
<keyword evidence="2" id="KW-1185">Reference proteome</keyword>
<evidence type="ECO:0000313" key="2">
    <source>
        <dbReference type="Proteomes" id="UP000831880"/>
    </source>
</evidence>
<organism evidence="1 2">
    <name type="scientific">Halobacillus shinanisalinarum</name>
    <dbReference type="NCBI Taxonomy" id="2932258"/>
    <lineage>
        <taxon>Bacteria</taxon>
        <taxon>Bacillati</taxon>
        <taxon>Bacillota</taxon>
        <taxon>Bacilli</taxon>
        <taxon>Bacillales</taxon>
        <taxon>Bacillaceae</taxon>
        <taxon>Halobacillus</taxon>
    </lineage>
</organism>
<dbReference type="EMBL" id="CP095074">
    <property type="protein sequence ID" value="UOQ95589.1"/>
    <property type="molecule type" value="Genomic_DNA"/>
</dbReference>